<dbReference type="AlphaFoldDB" id="A0AAU7XAW5"/>
<evidence type="ECO:0000256" key="2">
    <source>
        <dbReference type="ARBA" id="ARBA00023015"/>
    </source>
</evidence>
<reference evidence="6" key="1">
    <citation type="submission" date="2024-06" db="EMBL/GenBank/DDBJ databases">
        <title>Methylostella associata gen. nov., sp. nov., a novel Ancalomicrobiaceae-affiliated facultatively methylotrophic bacteria that feed on methanotrophs of the genus Methylococcus.</title>
        <authorList>
            <person name="Saltykova V."/>
            <person name="Danilova O.V."/>
            <person name="Oshkin I.Y."/>
            <person name="Belova S.E."/>
            <person name="Pimenov N.V."/>
            <person name="Dedysh S.N."/>
        </authorList>
    </citation>
    <scope>NUCLEOTIDE SEQUENCE</scope>
    <source>
        <strain evidence="6">S20</strain>
    </source>
</reference>
<dbReference type="InterPro" id="IPR010982">
    <property type="entry name" value="Lambda_DNA-bd_dom_sf"/>
</dbReference>
<keyword evidence="4" id="KW-0804">Transcription</keyword>
<sequence>MTTRKATMIDIAAASGVSKSTVSLVLQGSPTVKAETRERVLATAERLGYVYNRGAARLRSARSNIVGMVINDLANPFFAELAVGIERVLQTAGFVPFLANTAENPRRQADVLKSMREHDIAGLIVCPARGTRAADLEPLVGRVPLLLAMRRVPGLRISTVVPDNHRGARHATEHLIALGHRRIAFIGGHSDMTAQVERAGGFRAALETAGLRLDPTLVIEGPTTRETGANAIDRLLERADPPTAALCFNDVVAFGAMDRLSRRGLTVGRDMAIVGFDDVREAAHVRPPLTTVAVDTQALGERAAHAVLRMIHGDGRIEEAVGEVDLVVRESCGTHRAAAAARGTTGID</sequence>
<dbReference type="CDD" id="cd06289">
    <property type="entry name" value="PBP1_MalI-like"/>
    <property type="match status" value="1"/>
</dbReference>
<proteinExistence type="predicted"/>
<dbReference type="SUPFAM" id="SSF53822">
    <property type="entry name" value="Periplasmic binding protein-like I"/>
    <property type="match status" value="1"/>
</dbReference>
<dbReference type="PANTHER" id="PTHR30146:SF148">
    <property type="entry name" value="HTH-TYPE TRANSCRIPTIONAL REPRESSOR PURR-RELATED"/>
    <property type="match status" value="1"/>
</dbReference>
<dbReference type="GO" id="GO:0000976">
    <property type="term" value="F:transcription cis-regulatory region binding"/>
    <property type="evidence" value="ECO:0007669"/>
    <property type="project" value="TreeGrafter"/>
</dbReference>
<evidence type="ECO:0000256" key="3">
    <source>
        <dbReference type="ARBA" id="ARBA00023125"/>
    </source>
</evidence>
<protein>
    <submittedName>
        <fullName evidence="6">LacI family DNA-binding transcriptional regulator</fullName>
    </submittedName>
</protein>
<dbReference type="KEGG" id="mflg:ABS361_21630"/>
<organism evidence="6">
    <name type="scientific">Methyloraptor flagellatus</name>
    <dbReference type="NCBI Taxonomy" id="3162530"/>
    <lineage>
        <taxon>Bacteria</taxon>
        <taxon>Pseudomonadati</taxon>
        <taxon>Pseudomonadota</taxon>
        <taxon>Alphaproteobacteria</taxon>
        <taxon>Hyphomicrobiales</taxon>
        <taxon>Ancalomicrobiaceae</taxon>
        <taxon>Methyloraptor</taxon>
    </lineage>
</organism>
<dbReference type="Pfam" id="PF13377">
    <property type="entry name" value="Peripla_BP_3"/>
    <property type="match status" value="1"/>
</dbReference>
<dbReference type="SUPFAM" id="SSF47413">
    <property type="entry name" value="lambda repressor-like DNA-binding domains"/>
    <property type="match status" value="1"/>
</dbReference>
<dbReference type="InterPro" id="IPR046335">
    <property type="entry name" value="LacI/GalR-like_sensor"/>
</dbReference>
<dbReference type="Pfam" id="PF00356">
    <property type="entry name" value="LacI"/>
    <property type="match status" value="1"/>
</dbReference>
<accession>A0AAU7XAW5</accession>
<dbReference type="InterPro" id="IPR000843">
    <property type="entry name" value="HTH_LacI"/>
</dbReference>
<dbReference type="PANTHER" id="PTHR30146">
    <property type="entry name" value="LACI-RELATED TRANSCRIPTIONAL REPRESSOR"/>
    <property type="match status" value="1"/>
</dbReference>
<dbReference type="PROSITE" id="PS00356">
    <property type="entry name" value="HTH_LACI_1"/>
    <property type="match status" value="1"/>
</dbReference>
<dbReference type="PROSITE" id="PS50932">
    <property type="entry name" value="HTH_LACI_2"/>
    <property type="match status" value="1"/>
</dbReference>
<gene>
    <name evidence="6" type="ORF">ABS361_21630</name>
</gene>
<feature type="domain" description="HTH lacI-type" evidence="5">
    <location>
        <begin position="6"/>
        <end position="60"/>
    </location>
</feature>
<evidence type="ECO:0000313" key="6">
    <source>
        <dbReference type="EMBL" id="XBY44572.1"/>
    </source>
</evidence>
<dbReference type="EMBL" id="CP158568">
    <property type="protein sequence ID" value="XBY44572.1"/>
    <property type="molecule type" value="Genomic_DNA"/>
</dbReference>
<dbReference type="Gene3D" id="3.40.50.2300">
    <property type="match status" value="2"/>
</dbReference>
<dbReference type="Gene3D" id="1.10.260.40">
    <property type="entry name" value="lambda repressor-like DNA-binding domains"/>
    <property type="match status" value="1"/>
</dbReference>
<evidence type="ECO:0000259" key="5">
    <source>
        <dbReference type="PROSITE" id="PS50932"/>
    </source>
</evidence>
<dbReference type="InterPro" id="IPR028082">
    <property type="entry name" value="Peripla_BP_I"/>
</dbReference>
<name>A0AAU7XAW5_9HYPH</name>
<keyword evidence="1" id="KW-0678">Repressor</keyword>
<dbReference type="SMART" id="SM00354">
    <property type="entry name" value="HTH_LACI"/>
    <property type="match status" value="1"/>
</dbReference>
<evidence type="ECO:0000256" key="1">
    <source>
        <dbReference type="ARBA" id="ARBA00022491"/>
    </source>
</evidence>
<keyword evidence="2" id="KW-0805">Transcription regulation</keyword>
<dbReference type="CDD" id="cd01392">
    <property type="entry name" value="HTH_LacI"/>
    <property type="match status" value="1"/>
</dbReference>
<dbReference type="RefSeq" id="WP_407049664.1">
    <property type="nucleotide sequence ID" value="NZ_CP158568.1"/>
</dbReference>
<evidence type="ECO:0000256" key="4">
    <source>
        <dbReference type="ARBA" id="ARBA00023163"/>
    </source>
</evidence>
<keyword evidence="3 6" id="KW-0238">DNA-binding</keyword>
<dbReference type="GO" id="GO:0003700">
    <property type="term" value="F:DNA-binding transcription factor activity"/>
    <property type="evidence" value="ECO:0007669"/>
    <property type="project" value="TreeGrafter"/>
</dbReference>